<accession>A0A645B3B8</accession>
<evidence type="ECO:0000313" key="2">
    <source>
        <dbReference type="EMBL" id="MPM57653.1"/>
    </source>
</evidence>
<dbReference type="PANTHER" id="PTHR43441">
    <property type="entry name" value="RIBOSOMAL-PROTEIN-SERINE ACETYLTRANSFERASE"/>
    <property type="match status" value="1"/>
</dbReference>
<dbReference type="GO" id="GO:0005737">
    <property type="term" value="C:cytoplasm"/>
    <property type="evidence" value="ECO:0007669"/>
    <property type="project" value="TreeGrafter"/>
</dbReference>
<dbReference type="PANTHER" id="PTHR43441:SF12">
    <property type="entry name" value="RIBOSOMAL N-ACETYLTRANSFERASE YDAF-RELATED"/>
    <property type="match status" value="1"/>
</dbReference>
<protein>
    <submittedName>
        <fullName evidence="2">Putative ribosomal N-acetyltransferase YdaF</fullName>
        <ecNumber evidence="2">2.3.1.-</ecNumber>
    </submittedName>
</protein>
<dbReference type="Pfam" id="PF13302">
    <property type="entry name" value="Acetyltransf_3"/>
    <property type="match status" value="1"/>
</dbReference>
<reference evidence="2" key="1">
    <citation type="submission" date="2019-08" db="EMBL/GenBank/DDBJ databases">
        <authorList>
            <person name="Kucharzyk K."/>
            <person name="Murdoch R.W."/>
            <person name="Higgins S."/>
            <person name="Loffler F."/>
        </authorList>
    </citation>
    <scope>NUCLEOTIDE SEQUENCE</scope>
</reference>
<dbReference type="SUPFAM" id="SSF55729">
    <property type="entry name" value="Acyl-CoA N-acyltransferases (Nat)"/>
    <property type="match status" value="1"/>
</dbReference>
<name>A0A645B3B8_9ZZZZ</name>
<keyword evidence="2" id="KW-0012">Acyltransferase</keyword>
<evidence type="ECO:0000259" key="1">
    <source>
        <dbReference type="PROSITE" id="PS51186"/>
    </source>
</evidence>
<dbReference type="PROSITE" id="PS51186">
    <property type="entry name" value="GNAT"/>
    <property type="match status" value="1"/>
</dbReference>
<sequence length="179" mass="21242">MFKYMIDEDVELRLLDNNHAEVMFKSIDLCRDYLREWLPWIDGTKTIEDTKSFIEMTKKQFASNEGFQAGIWYKGEFAGVIGYYGLNWYSKSVNIGYWLDKRYMGKGIMTKACRVFIDHAFNEYKLNRVEIRCAEGNYKSRAIPERLGLSKEGIIREAEWLYNYYVSYVVYGMLAAEWK</sequence>
<dbReference type="AlphaFoldDB" id="A0A645B3B8"/>
<organism evidence="2">
    <name type="scientific">bioreactor metagenome</name>
    <dbReference type="NCBI Taxonomy" id="1076179"/>
    <lineage>
        <taxon>unclassified sequences</taxon>
        <taxon>metagenomes</taxon>
        <taxon>ecological metagenomes</taxon>
    </lineage>
</organism>
<dbReference type="Gene3D" id="3.40.630.30">
    <property type="match status" value="1"/>
</dbReference>
<dbReference type="EC" id="2.3.1.-" evidence="2"/>
<dbReference type="InterPro" id="IPR000182">
    <property type="entry name" value="GNAT_dom"/>
</dbReference>
<dbReference type="GO" id="GO:1990189">
    <property type="term" value="F:protein N-terminal-serine acetyltransferase activity"/>
    <property type="evidence" value="ECO:0007669"/>
    <property type="project" value="TreeGrafter"/>
</dbReference>
<gene>
    <name evidence="2" type="primary">ydaF_10</name>
    <name evidence="2" type="ORF">SDC9_104476</name>
</gene>
<comment type="caution">
    <text evidence="2">The sequence shown here is derived from an EMBL/GenBank/DDBJ whole genome shotgun (WGS) entry which is preliminary data.</text>
</comment>
<keyword evidence="2" id="KW-0808">Transferase</keyword>
<feature type="domain" description="N-acetyltransferase" evidence="1">
    <location>
        <begin position="10"/>
        <end position="171"/>
    </location>
</feature>
<dbReference type="InterPro" id="IPR051908">
    <property type="entry name" value="Ribosomal_N-acetyltransferase"/>
</dbReference>
<dbReference type="GO" id="GO:0008999">
    <property type="term" value="F:protein-N-terminal-alanine acetyltransferase activity"/>
    <property type="evidence" value="ECO:0007669"/>
    <property type="project" value="TreeGrafter"/>
</dbReference>
<dbReference type="InterPro" id="IPR016181">
    <property type="entry name" value="Acyl_CoA_acyltransferase"/>
</dbReference>
<dbReference type="EMBL" id="VSSQ01016378">
    <property type="protein sequence ID" value="MPM57653.1"/>
    <property type="molecule type" value="Genomic_DNA"/>
</dbReference>
<proteinExistence type="predicted"/>